<proteinExistence type="predicted"/>
<organism evidence="2">
    <name type="scientific">uncultured Desulfobacterium sp</name>
    <dbReference type="NCBI Taxonomy" id="201089"/>
    <lineage>
        <taxon>Bacteria</taxon>
        <taxon>Pseudomonadati</taxon>
        <taxon>Thermodesulfobacteriota</taxon>
        <taxon>Desulfobacteria</taxon>
        <taxon>Desulfobacterales</taxon>
        <taxon>Desulfobacteriaceae</taxon>
        <taxon>Desulfobacterium</taxon>
        <taxon>environmental samples</taxon>
    </lineage>
</organism>
<protein>
    <recommendedName>
        <fullName evidence="3">DUF4203 domain-containing protein</fullName>
    </recommendedName>
</protein>
<keyword evidence="1" id="KW-0472">Membrane</keyword>
<keyword evidence="1" id="KW-1133">Transmembrane helix</keyword>
<feature type="transmembrane region" description="Helical" evidence="1">
    <location>
        <begin position="142"/>
        <end position="162"/>
    </location>
</feature>
<keyword evidence="1" id="KW-0812">Transmembrane</keyword>
<gene>
    <name evidence="2" type="ORF">PITCH_A920013</name>
</gene>
<feature type="transmembrane region" description="Helical" evidence="1">
    <location>
        <begin position="71"/>
        <end position="90"/>
    </location>
</feature>
<sequence>MNIIHFILGILILFFGRRLFWLFVGIAGFLAGVQFGELAFAGHPQWMILFFAIFLGFLGILAALFLERVAFGISGFFAGAYGTLTVFMGLGASIEPLALIFVGGIVGAISAMLLMDWALIFLSGLAGASAIVSNIPANQPTLTIVFTALAATGIGFQSIQFLRLRKQAPK</sequence>
<evidence type="ECO:0000313" key="2">
    <source>
        <dbReference type="EMBL" id="SPD76385.1"/>
    </source>
</evidence>
<feature type="transmembrane region" description="Helical" evidence="1">
    <location>
        <begin position="97"/>
        <end position="122"/>
    </location>
</feature>
<name>A0A445N3U8_9BACT</name>
<accession>A0A445N3U8</accession>
<dbReference type="EMBL" id="OJIN01000239">
    <property type="protein sequence ID" value="SPD76385.1"/>
    <property type="molecule type" value="Genomic_DNA"/>
</dbReference>
<evidence type="ECO:0008006" key="3">
    <source>
        <dbReference type="Google" id="ProtNLM"/>
    </source>
</evidence>
<evidence type="ECO:0000256" key="1">
    <source>
        <dbReference type="SAM" id="Phobius"/>
    </source>
</evidence>
<feature type="transmembrane region" description="Helical" evidence="1">
    <location>
        <begin position="45"/>
        <end position="65"/>
    </location>
</feature>
<reference evidence="2" key="1">
    <citation type="submission" date="2018-01" db="EMBL/GenBank/DDBJ databases">
        <authorList>
            <person name="Regsiter A."/>
            <person name="William W."/>
        </authorList>
    </citation>
    <scope>NUCLEOTIDE SEQUENCE</scope>
    <source>
        <strain evidence="2">TRIP AH-1</strain>
    </source>
</reference>
<dbReference type="AlphaFoldDB" id="A0A445N3U8"/>
<feature type="transmembrane region" description="Helical" evidence="1">
    <location>
        <begin position="6"/>
        <end position="33"/>
    </location>
</feature>